<dbReference type="PANTHER" id="PTHR23226">
    <property type="entry name" value="ZINC FINGER AND SCAN DOMAIN-CONTAINING"/>
    <property type="match status" value="1"/>
</dbReference>
<evidence type="ECO:0000256" key="1">
    <source>
        <dbReference type="ARBA" id="ARBA00004123"/>
    </source>
</evidence>
<evidence type="ECO:0000256" key="7">
    <source>
        <dbReference type="PROSITE-ProRule" id="PRU00042"/>
    </source>
</evidence>
<keyword evidence="2" id="KW-0479">Metal-binding</keyword>
<feature type="domain" description="C2H2-type" evidence="9">
    <location>
        <begin position="4"/>
        <end position="27"/>
    </location>
</feature>
<accession>A0A7L4NQY1</accession>
<dbReference type="GO" id="GO:0000978">
    <property type="term" value="F:RNA polymerase II cis-regulatory region sequence-specific DNA binding"/>
    <property type="evidence" value="ECO:0007669"/>
    <property type="project" value="TreeGrafter"/>
</dbReference>
<feature type="region of interest" description="Disordered" evidence="8">
    <location>
        <begin position="52"/>
        <end position="93"/>
    </location>
</feature>
<keyword evidence="5" id="KW-0862">Zinc</keyword>
<protein>
    <submittedName>
        <fullName evidence="10">Z324B protein</fullName>
    </submittedName>
</protein>
<keyword evidence="4 7" id="KW-0863">Zinc-finger</keyword>
<dbReference type="Proteomes" id="UP000586704">
    <property type="component" value="Unassembled WGS sequence"/>
</dbReference>
<proteinExistence type="predicted"/>
<dbReference type="PROSITE" id="PS00028">
    <property type="entry name" value="ZINC_FINGER_C2H2_1"/>
    <property type="match status" value="2"/>
</dbReference>
<feature type="domain" description="C2H2-type" evidence="9">
    <location>
        <begin position="32"/>
        <end position="59"/>
    </location>
</feature>
<dbReference type="InterPro" id="IPR013087">
    <property type="entry name" value="Znf_C2H2_type"/>
</dbReference>
<comment type="subcellular location">
    <subcellularLocation>
        <location evidence="1">Nucleus</location>
    </subcellularLocation>
</comment>
<dbReference type="GO" id="GO:0005634">
    <property type="term" value="C:nucleus"/>
    <property type="evidence" value="ECO:0007669"/>
    <property type="project" value="UniProtKB-SubCell"/>
</dbReference>
<reference evidence="10 11" key="1">
    <citation type="submission" date="2020-02" db="EMBL/GenBank/DDBJ databases">
        <title>Bird 10,000 Genomes (B10K) Project - Family phase.</title>
        <authorList>
            <person name="Zhang G."/>
        </authorList>
    </citation>
    <scope>NUCLEOTIDE SEQUENCE [LARGE SCALE GENOMIC DNA]</scope>
    <source>
        <strain evidence="10">B10K-DU-013-51</strain>
        <tissue evidence="10">Mixed tissue sample</tissue>
    </source>
</reference>
<comment type="caution">
    <text evidence="10">The sequence shown here is derived from an EMBL/GenBank/DDBJ whole genome shotgun (WGS) entry which is preliminary data.</text>
</comment>
<dbReference type="PANTHER" id="PTHR23226:SF416">
    <property type="entry name" value="FI01424P"/>
    <property type="match status" value="1"/>
</dbReference>
<feature type="non-terminal residue" evidence="10">
    <location>
        <position position="1"/>
    </location>
</feature>
<dbReference type="FunFam" id="3.30.160.60:FF:000446">
    <property type="entry name" value="Zinc finger protein"/>
    <property type="match status" value="1"/>
</dbReference>
<dbReference type="AlphaFoldDB" id="A0A7L4NQY1"/>
<evidence type="ECO:0000313" key="10">
    <source>
        <dbReference type="EMBL" id="NXY92376.1"/>
    </source>
</evidence>
<gene>
    <name evidence="10" type="primary">Znf324b</name>
    <name evidence="10" type="ORF">CEYCYA_R12522</name>
</gene>
<evidence type="ECO:0000313" key="11">
    <source>
        <dbReference type="Proteomes" id="UP000586704"/>
    </source>
</evidence>
<dbReference type="GO" id="GO:0000981">
    <property type="term" value="F:DNA-binding transcription factor activity, RNA polymerase II-specific"/>
    <property type="evidence" value="ECO:0007669"/>
    <property type="project" value="TreeGrafter"/>
</dbReference>
<dbReference type="EMBL" id="VYZU01373586">
    <property type="protein sequence ID" value="NXY92376.1"/>
    <property type="molecule type" value="Genomic_DNA"/>
</dbReference>
<dbReference type="PROSITE" id="PS50157">
    <property type="entry name" value="ZINC_FINGER_C2H2_2"/>
    <property type="match status" value="2"/>
</dbReference>
<dbReference type="Gene3D" id="3.30.160.60">
    <property type="entry name" value="Classic Zinc Finger"/>
    <property type="match status" value="2"/>
</dbReference>
<dbReference type="OrthoDB" id="3535323at2759"/>
<evidence type="ECO:0000256" key="5">
    <source>
        <dbReference type="ARBA" id="ARBA00022833"/>
    </source>
</evidence>
<keyword evidence="3" id="KW-0677">Repeat</keyword>
<evidence type="ECO:0000256" key="2">
    <source>
        <dbReference type="ARBA" id="ARBA00022723"/>
    </source>
</evidence>
<dbReference type="SUPFAM" id="SSF57667">
    <property type="entry name" value="beta-beta-alpha zinc fingers"/>
    <property type="match status" value="1"/>
</dbReference>
<dbReference type="Pfam" id="PF00096">
    <property type="entry name" value="zf-C2H2"/>
    <property type="match status" value="2"/>
</dbReference>
<evidence type="ECO:0000256" key="4">
    <source>
        <dbReference type="ARBA" id="ARBA00022771"/>
    </source>
</evidence>
<dbReference type="FunFam" id="3.30.160.60:FF:000100">
    <property type="entry name" value="Zinc finger 45-like"/>
    <property type="match status" value="1"/>
</dbReference>
<sequence length="93" mass="10293">MGPRKCTKCGKCFPQKRHLIKHQLLHSRGGAHKCGLCGKRYRLKKYLRRHQKIHAREGAAPCSKHGEAPRSGGGGGQDMEQTELASGKSEEES</sequence>
<dbReference type="GO" id="GO:0008270">
    <property type="term" value="F:zinc ion binding"/>
    <property type="evidence" value="ECO:0007669"/>
    <property type="project" value="UniProtKB-KW"/>
</dbReference>
<evidence type="ECO:0000259" key="9">
    <source>
        <dbReference type="PROSITE" id="PS50157"/>
    </source>
</evidence>
<evidence type="ECO:0000256" key="8">
    <source>
        <dbReference type="SAM" id="MobiDB-lite"/>
    </source>
</evidence>
<name>A0A7L4NQY1_9AVES</name>
<evidence type="ECO:0000256" key="6">
    <source>
        <dbReference type="ARBA" id="ARBA00023242"/>
    </source>
</evidence>
<dbReference type="InterPro" id="IPR036236">
    <property type="entry name" value="Znf_C2H2_sf"/>
</dbReference>
<organism evidence="10 11">
    <name type="scientific">Ceyx cyanopectus</name>
    <name type="common">Indigo-banded kingfisher</name>
    <dbReference type="NCBI Taxonomy" id="390723"/>
    <lineage>
        <taxon>Eukaryota</taxon>
        <taxon>Metazoa</taxon>
        <taxon>Chordata</taxon>
        <taxon>Craniata</taxon>
        <taxon>Vertebrata</taxon>
        <taxon>Euteleostomi</taxon>
        <taxon>Archelosauria</taxon>
        <taxon>Archosauria</taxon>
        <taxon>Dinosauria</taxon>
        <taxon>Saurischia</taxon>
        <taxon>Theropoda</taxon>
        <taxon>Coelurosauria</taxon>
        <taxon>Aves</taxon>
        <taxon>Neognathae</taxon>
        <taxon>Neoaves</taxon>
        <taxon>Telluraves</taxon>
        <taxon>Coraciimorphae</taxon>
        <taxon>Coraciiformes</taxon>
        <taxon>Alcedinidae</taxon>
        <taxon>Ceyx</taxon>
    </lineage>
</organism>
<evidence type="ECO:0000256" key="3">
    <source>
        <dbReference type="ARBA" id="ARBA00022737"/>
    </source>
</evidence>
<dbReference type="SMART" id="SM00355">
    <property type="entry name" value="ZnF_C2H2"/>
    <property type="match status" value="2"/>
</dbReference>
<feature type="non-terminal residue" evidence="10">
    <location>
        <position position="93"/>
    </location>
</feature>
<keyword evidence="11" id="KW-1185">Reference proteome</keyword>
<keyword evidence="6" id="KW-0539">Nucleus</keyword>